<dbReference type="PRINTS" id="PR00598">
    <property type="entry name" value="HTHMARR"/>
</dbReference>
<dbReference type="PROSITE" id="PS50995">
    <property type="entry name" value="HTH_MARR_2"/>
    <property type="match status" value="1"/>
</dbReference>
<dbReference type="RefSeq" id="WP_038133220.1">
    <property type="nucleotide sequence ID" value="NZ_AUNB01000084.1"/>
</dbReference>
<dbReference type="InterPro" id="IPR036390">
    <property type="entry name" value="WH_DNA-bd_sf"/>
</dbReference>
<keyword evidence="2" id="KW-0238">DNA-binding</keyword>
<dbReference type="EMBL" id="AUNB01000084">
    <property type="protein sequence ID" value="KEO52220.1"/>
    <property type="molecule type" value="Genomic_DNA"/>
</dbReference>
<evidence type="ECO:0000256" key="3">
    <source>
        <dbReference type="ARBA" id="ARBA00023163"/>
    </source>
</evidence>
<dbReference type="PANTHER" id="PTHR33164:SF64">
    <property type="entry name" value="TRANSCRIPTIONAL REGULATOR SLYA"/>
    <property type="match status" value="1"/>
</dbReference>
<evidence type="ECO:0000313" key="5">
    <source>
        <dbReference type="EMBL" id="KEO52220.1"/>
    </source>
</evidence>
<feature type="domain" description="HTH marR-type" evidence="4">
    <location>
        <begin position="3"/>
        <end position="135"/>
    </location>
</feature>
<keyword evidence="1" id="KW-0805">Transcription regulation</keyword>
<dbReference type="Gene3D" id="1.10.10.10">
    <property type="entry name" value="Winged helix-like DNA-binding domain superfamily/Winged helix DNA-binding domain"/>
    <property type="match status" value="1"/>
</dbReference>
<accession>A0A074J8N6</accession>
<proteinExistence type="predicted"/>
<protein>
    <recommendedName>
        <fullName evidence="4">HTH marR-type domain-containing protein</fullName>
    </recommendedName>
</protein>
<organism evidence="5 6">
    <name type="scientific">Thioclava indica</name>
    <dbReference type="NCBI Taxonomy" id="1353528"/>
    <lineage>
        <taxon>Bacteria</taxon>
        <taxon>Pseudomonadati</taxon>
        <taxon>Pseudomonadota</taxon>
        <taxon>Alphaproteobacteria</taxon>
        <taxon>Rhodobacterales</taxon>
        <taxon>Paracoccaceae</taxon>
        <taxon>Thioclava</taxon>
    </lineage>
</organism>
<dbReference type="SMART" id="SM00347">
    <property type="entry name" value="HTH_MARR"/>
    <property type="match status" value="1"/>
</dbReference>
<dbReference type="AlphaFoldDB" id="A0A074J8N6"/>
<dbReference type="InterPro" id="IPR036388">
    <property type="entry name" value="WH-like_DNA-bd_sf"/>
</dbReference>
<evidence type="ECO:0000256" key="1">
    <source>
        <dbReference type="ARBA" id="ARBA00023015"/>
    </source>
</evidence>
<dbReference type="eggNOG" id="COG1846">
    <property type="taxonomic scope" value="Bacteria"/>
</dbReference>
<dbReference type="OrthoDB" id="582199at2"/>
<evidence type="ECO:0000259" key="4">
    <source>
        <dbReference type="PROSITE" id="PS50995"/>
    </source>
</evidence>
<evidence type="ECO:0000313" key="6">
    <source>
        <dbReference type="Proteomes" id="UP000027471"/>
    </source>
</evidence>
<dbReference type="Proteomes" id="UP000027471">
    <property type="component" value="Unassembled WGS sequence"/>
</dbReference>
<dbReference type="PANTHER" id="PTHR33164">
    <property type="entry name" value="TRANSCRIPTIONAL REGULATOR, MARR FAMILY"/>
    <property type="match status" value="1"/>
</dbReference>
<comment type="caution">
    <text evidence="5">The sequence shown here is derived from an EMBL/GenBank/DDBJ whole genome shotgun (WGS) entry which is preliminary data.</text>
</comment>
<dbReference type="SUPFAM" id="SSF46785">
    <property type="entry name" value="Winged helix' DNA-binding domain"/>
    <property type="match status" value="1"/>
</dbReference>
<dbReference type="InterPro" id="IPR000835">
    <property type="entry name" value="HTH_MarR-typ"/>
</dbReference>
<keyword evidence="6" id="KW-1185">Reference proteome</keyword>
<keyword evidence="3" id="KW-0804">Transcription</keyword>
<dbReference type="STRING" id="1353528.DT23_08015"/>
<reference evidence="5 6" key="1">
    <citation type="journal article" date="2015" name="Antonie Van Leeuwenhoek">
        <title>Thioclava indica sp. nov., isolated from surface seawater of the Indian Ocean.</title>
        <authorList>
            <person name="Liu Y."/>
            <person name="Lai Q."/>
            <person name="Du J."/>
            <person name="Xu H."/>
            <person name="Jiang L."/>
            <person name="Shao Z."/>
        </authorList>
    </citation>
    <scope>NUCLEOTIDE SEQUENCE [LARGE SCALE GENOMIC DNA]</scope>
    <source>
        <strain evidence="5 6">DT23-4</strain>
    </source>
</reference>
<evidence type="ECO:0000256" key="2">
    <source>
        <dbReference type="ARBA" id="ARBA00023125"/>
    </source>
</evidence>
<gene>
    <name evidence="5" type="ORF">DT23_08015</name>
</gene>
<sequence length="152" mass="17398">MPEQSLGFLMHDVTRLIRRRFEKRANELGLTTAQWRLLVYLKREGPLAQARLAELLEIEPISVSRLVDRMEEADWVLRKPDCNDRRVKLIHPTAKTRAAFEEAHDIAEAVYAKALNGLSDRAVKQVMSSLQKIVHNLSDEESPSQSSEANHE</sequence>
<dbReference type="GO" id="GO:0003677">
    <property type="term" value="F:DNA binding"/>
    <property type="evidence" value="ECO:0007669"/>
    <property type="project" value="UniProtKB-KW"/>
</dbReference>
<dbReference type="InterPro" id="IPR039422">
    <property type="entry name" value="MarR/SlyA-like"/>
</dbReference>
<name>A0A074J8N6_9RHOB</name>
<dbReference type="GO" id="GO:0006950">
    <property type="term" value="P:response to stress"/>
    <property type="evidence" value="ECO:0007669"/>
    <property type="project" value="TreeGrafter"/>
</dbReference>
<dbReference type="Pfam" id="PF01047">
    <property type="entry name" value="MarR"/>
    <property type="match status" value="1"/>
</dbReference>
<dbReference type="GO" id="GO:0003700">
    <property type="term" value="F:DNA-binding transcription factor activity"/>
    <property type="evidence" value="ECO:0007669"/>
    <property type="project" value="InterPro"/>
</dbReference>